<dbReference type="AlphaFoldDB" id="A0A4Y6PUI7"/>
<feature type="chain" id="PRO_5030106469" description="Alkaline phosphatase" evidence="2">
    <location>
        <begin position="22"/>
        <end position="629"/>
    </location>
</feature>
<dbReference type="OrthoDB" id="5505106at2"/>
<dbReference type="Gene3D" id="2.130.10.10">
    <property type="entry name" value="YVTN repeat-like/Quinoprotein amine dehydrogenase"/>
    <property type="match status" value="1"/>
</dbReference>
<dbReference type="RefSeq" id="WP_141198446.1">
    <property type="nucleotide sequence ID" value="NZ_CP041186.1"/>
</dbReference>
<name>A0A4Y6PUI7_PERCE</name>
<proteinExistence type="predicted"/>
<reference evidence="3 4" key="1">
    <citation type="submission" date="2019-06" db="EMBL/GenBank/DDBJ databases">
        <title>Persicimonas caeni gen. nov., sp. nov., a predatory bacterium isolated from solar saltern.</title>
        <authorList>
            <person name="Wang S."/>
        </authorList>
    </citation>
    <scope>NUCLEOTIDE SEQUENCE [LARGE SCALE GENOMIC DNA]</scope>
    <source>
        <strain evidence="3 4">YN101</strain>
    </source>
</reference>
<sequence length="629" mass="66182">MTQNIRKLTVLLAALALTACADQSLESDGAGPTNNQNTSDAGFNNGGGGSRDAYVPEQEEEFEFSAPAVVGDQVYVANETLNSVAVIDSRNLSISTRLVGFRPTQIVGPDAERAEPADDARVMVLNEGSQSVSILATDGEEVVTVPVMSRANSIEMDPTGTSGVVWYDPQKAKASDPAGDLSSVSVVQESESYQLSVGFHVRDVFFDDAGERALVLSDDGVSLIDLTSLSGDAIAPPTPVVPPEYQFSQPEDLEVLVSDDAQWAITRSASFEGAVLLEVDTGKHHFLPLPEIPTDIDLIDGDDLEVLIMLRAEGKAVRATIPEGFTAAAEAMDVSQQIQANGTDAGMDAGADAGMDAGADIGVDTGADTGSMDVGSTDTGSMDTGSMDVGSTDTGSYADTGQSADPFTFPMGIDGFEVFDVEVAGLGAASVALDGDTALLFTTLDAEKRAVLFDLETDEQRTLVFEKGVRGAISDRNGDTFLVLHSKVDGSILPGTTPADPEYIARSWGVSVVDVASAASRLVLTKHEPGQATLWAPEDADSKVFLIFEAPEALSAAEPSHRDVLTINLRSFRTDSFRVPSLPEGLGPIRSAGKIYISQRHPQGRMTFVDAATEARQTITGYQLNAGID</sequence>
<keyword evidence="4" id="KW-1185">Reference proteome</keyword>
<feature type="compositionally biased region" description="Polar residues" evidence="1">
    <location>
        <begin position="32"/>
        <end position="42"/>
    </location>
</feature>
<accession>A0A4Y6PUI7</accession>
<evidence type="ECO:0008006" key="5">
    <source>
        <dbReference type="Google" id="ProtNLM"/>
    </source>
</evidence>
<evidence type="ECO:0000256" key="1">
    <source>
        <dbReference type="SAM" id="MobiDB-lite"/>
    </source>
</evidence>
<dbReference type="PROSITE" id="PS51257">
    <property type="entry name" value="PROKAR_LIPOPROTEIN"/>
    <property type="match status" value="1"/>
</dbReference>
<protein>
    <recommendedName>
        <fullName evidence="5">Alkaline phosphatase</fullName>
    </recommendedName>
</protein>
<evidence type="ECO:0000313" key="3">
    <source>
        <dbReference type="EMBL" id="QDG51968.1"/>
    </source>
</evidence>
<dbReference type="InterPro" id="IPR015943">
    <property type="entry name" value="WD40/YVTN_repeat-like_dom_sf"/>
</dbReference>
<dbReference type="SUPFAM" id="SSF50974">
    <property type="entry name" value="Nitrous oxide reductase, N-terminal domain"/>
    <property type="match status" value="1"/>
</dbReference>
<dbReference type="EMBL" id="CP041186">
    <property type="protein sequence ID" value="QDG51968.1"/>
    <property type="molecule type" value="Genomic_DNA"/>
</dbReference>
<dbReference type="InterPro" id="IPR011045">
    <property type="entry name" value="N2O_reductase_N"/>
</dbReference>
<feature type="region of interest" description="Disordered" evidence="1">
    <location>
        <begin position="26"/>
        <end position="53"/>
    </location>
</feature>
<evidence type="ECO:0000313" key="4">
    <source>
        <dbReference type="Proteomes" id="UP000315995"/>
    </source>
</evidence>
<feature type="signal peptide" evidence="2">
    <location>
        <begin position="1"/>
        <end position="21"/>
    </location>
</feature>
<gene>
    <name evidence="3" type="ORF">FIV42_14840</name>
</gene>
<keyword evidence="2" id="KW-0732">Signal</keyword>
<dbReference type="Proteomes" id="UP000315995">
    <property type="component" value="Chromosome"/>
</dbReference>
<organism evidence="3 4">
    <name type="scientific">Persicimonas caeni</name>
    <dbReference type="NCBI Taxonomy" id="2292766"/>
    <lineage>
        <taxon>Bacteria</taxon>
        <taxon>Deltaproteobacteria</taxon>
        <taxon>Bradymonadales</taxon>
        <taxon>Bradymonadaceae</taxon>
        <taxon>Persicimonas</taxon>
    </lineage>
</organism>
<evidence type="ECO:0000256" key="2">
    <source>
        <dbReference type="SAM" id="SignalP"/>
    </source>
</evidence>
<accession>A0A5B8YBS5</accession>